<reference evidence="3" key="3">
    <citation type="submission" date="2015-06" db="UniProtKB">
        <authorList>
            <consortium name="EnsemblMetazoa"/>
        </authorList>
    </citation>
    <scope>IDENTIFICATION</scope>
</reference>
<dbReference type="RefSeq" id="XP_009025049.1">
    <property type="nucleotide sequence ID" value="XM_009026801.1"/>
</dbReference>
<dbReference type="InterPro" id="IPR008906">
    <property type="entry name" value="HATC_C_dom"/>
</dbReference>
<dbReference type="GO" id="GO:0005634">
    <property type="term" value="C:nucleus"/>
    <property type="evidence" value="ECO:0000318"/>
    <property type="project" value="GO_Central"/>
</dbReference>
<dbReference type="Proteomes" id="UP000015101">
    <property type="component" value="Unassembled WGS sequence"/>
</dbReference>
<dbReference type="InParanoid" id="T1FDM5"/>
<dbReference type="EnsemblMetazoa" id="HelroT178719">
    <property type="protein sequence ID" value="HelroP178719"/>
    <property type="gene ID" value="HelroG178719"/>
</dbReference>
<dbReference type="InterPro" id="IPR012337">
    <property type="entry name" value="RNaseH-like_sf"/>
</dbReference>
<dbReference type="HOGENOM" id="CLU_1074723_0_0_1"/>
<dbReference type="GO" id="GO:0006357">
    <property type="term" value="P:regulation of transcription by RNA polymerase II"/>
    <property type="evidence" value="ECO:0000318"/>
    <property type="project" value="GO_Central"/>
</dbReference>
<organism evidence="3 4">
    <name type="scientific">Helobdella robusta</name>
    <name type="common">Californian leech</name>
    <dbReference type="NCBI Taxonomy" id="6412"/>
    <lineage>
        <taxon>Eukaryota</taxon>
        <taxon>Metazoa</taxon>
        <taxon>Spiralia</taxon>
        <taxon>Lophotrochozoa</taxon>
        <taxon>Annelida</taxon>
        <taxon>Clitellata</taxon>
        <taxon>Hirudinea</taxon>
        <taxon>Rhynchobdellida</taxon>
        <taxon>Glossiphoniidae</taxon>
        <taxon>Helobdella</taxon>
    </lineage>
</organism>
<dbReference type="EMBL" id="KB097487">
    <property type="protein sequence ID" value="ESN96919.1"/>
    <property type="molecule type" value="Genomic_DNA"/>
</dbReference>
<sequence length="259" mass="29799">MTTLVQLMSGRKKESSVWEYFVFDEEIKKSKNTSNLKLHLKSKHAPVSNFVESVDREKQQIKTPASQEQKGKSCVTVSNAKHEKNNIKSFFSNMSQWSGKEHDKRVEAVMKMMVHYSRYHAVDLEVLSETTNTKVDNVVPQAKRFKFVAEKILNQNQVSATKTSTSIQQQLNQYMEYVKSIKFDSIDNIFNFWTSRETEYSLLAPVALDLLSAPASQAYVERIFSVCQMLTSGKRNKLGTMLATRVYLKLNMPLIEQFT</sequence>
<reference evidence="4" key="1">
    <citation type="submission" date="2012-12" db="EMBL/GenBank/DDBJ databases">
        <authorList>
            <person name="Hellsten U."/>
            <person name="Grimwood J."/>
            <person name="Chapman J.A."/>
            <person name="Shapiro H."/>
            <person name="Aerts A."/>
            <person name="Otillar R.P."/>
            <person name="Terry A.Y."/>
            <person name="Boore J.L."/>
            <person name="Simakov O."/>
            <person name="Marletaz F."/>
            <person name="Cho S.-J."/>
            <person name="Edsinger-Gonzales E."/>
            <person name="Havlak P."/>
            <person name="Kuo D.-H."/>
            <person name="Larsson T."/>
            <person name="Lv J."/>
            <person name="Arendt D."/>
            <person name="Savage R."/>
            <person name="Osoegawa K."/>
            <person name="de Jong P."/>
            <person name="Lindberg D.R."/>
            <person name="Seaver E.C."/>
            <person name="Weisblat D.A."/>
            <person name="Putnam N.H."/>
            <person name="Grigoriev I.V."/>
            <person name="Rokhsar D.S."/>
        </authorList>
    </citation>
    <scope>NUCLEOTIDE SEQUENCE</scope>
</reference>
<evidence type="ECO:0000313" key="3">
    <source>
        <dbReference type="EnsemblMetazoa" id="HelroP178719"/>
    </source>
</evidence>
<dbReference type="OrthoDB" id="10057873at2759"/>
<feature type="domain" description="HAT C-terminal dimerisation" evidence="1">
    <location>
        <begin position="171"/>
        <end position="238"/>
    </location>
</feature>
<dbReference type="Pfam" id="PF05699">
    <property type="entry name" value="Dimer_Tnp_hAT"/>
    <property type="match status" value="1"/>
</dbReference>
<name>T1FDM5_HELRO</name>
<dbReference type="AlphaFoldDB" id="T1FDM5"/>
<gene>
    <name evidence="3" type="primary">20206924</name>
    <name evidence="2" type="ORF">HELRODRAFT_178719</name>
</gene>
<dbReference type="EMBL" id="AMQM01006538">
    <property type="status" value="NOT_ANNOTATED_CDS"/>
    <property type="molecule type" value="Genomic_DNA"/>
</dbReference>
<reference evidence="2 4" key="2">
    <citation type="journal article" date="2013" name="Nature">
        <title>Insights into bilaterian evolution from three spiralian genomes.</title>
        <authorList>
            <person name="Simakov O."/>
            <person name="Marletaz F."/>
            <person name="Cho S.J."/>
            <person name="Edsinger-Gonzales E."/>
            <person name="Havlak P."/>
            <person name="Hellsten U."/>
            <person name="Kuo D.H."/>
            <person name="Larsson T."/>
            <person name="Lv J."/>
            <person name="Arendt D."/>
            <person name="Savage R."/>
            <person name="Osoegawa K."/>
            <person name="de Jong P."/>
            <person name="Grimwood J."/>
            <person name="Chapman J.A."/>
            <person name="Shapiro H."/>
            <person name="Aerts A."/>
            <person name="Otillar R.P."/>
            <person name="Terry A.Y."/>
            <person name="Boore J.L."/>
            <person name="Grigoriev I.V."/>
            <person name="Lindberg D.R."/>
            <person name="Seaver E.C."/>
            <person name="Weisblat D.A."/>
            <person name="Putnam N.H."/>
            <person name="Rokhsar D.S."/>
        </authorList>
    </citation>
    <scope>NUCLEOTIDE SEQUENCE</scope>
</reference>
<protein>
    <recommendedName>
        <fullName evidence="1">HAT C-terminal dimerisation domain-containing protein</fullName>
    </recommendedName>
</protein>
<evidence type="ECO:0000313" key="4">
    <source>
        <dbReference type="Proteomes" id="UP000015101"/>
    </source>
</evidence>
<dbReference type="KEGG" id="hro:HELRODRAFT_178719"/>
<dbReference type="CTD" id="20206924"/>
<proteinExistence type="predicted"/>
<accession>T1FDM5</accession>
<keyword evidence="4" id="KW-1185">Reference proteome</keyword>
<dbReference type="GeneID" id="20206924"/>
<dbReference type="eggNOG" id="ENOG502SWG1">
    <property type="taxonomic scope" value="Eukaryota"/>
</dbReference>
<evidence type="ECO:0000259" key="1">
    <source>
        <dbReference type="Pfam" id="PF05699"/>
    </source>
</evidence>
<dbReference type="GO" id="GO:0046983">
    <property type="term" value="F:protein dimerization activity"/>
    <property type="evidence" value="ECO:0007669"/>
    <property type="project" value="InterPro"/>
</dbReference>
<dbReference type="SUPFAM" id="SSF53098">
    <property type="entry name" value="Ribonuclease H-like"/>
    <property type="match status" value="1"/>
</dbReference>
<evidence type="ECO:0000313" key="2">
    <source>
        <dbReference type="EMBL" id="ESN96919.1"/>
    </source>
</evidence>